<name>A0AAU7Q465_9GAMM</name>
<reference evidence="2" key="1">
    <citation type="submission" date="2024-06" db="EMBL/GenBank/DDBJ databases">
        <authorList>
            <person name="Coelho C."/>
            <person name="Bento M."/>
            <person name="Garcia E."/>
            <person name="Camelo A."/>
            <person name="Brandao I."/>
            <person name="Espirito Santo C."/>
            <person name="Trovao J."/>
            <person name="Verissimo A."/>
            <person name="Costa J."/>
            <person name="Tiago I."/>
        </authorList>
    </citation>
    <scope>NUCLEOTIDE SEQUENCE</scope>
    <source>
        <strain evidence="2">KWT182</strain>
    </source>
</reference>
<dbReference type="InterPro" id="IPR014914">
    <property type="entry name" value="RES_dom"/>
</dbReference>
<dbReference type="Pfam" id="PF08808">
    <property type="entry name" value="RES"/>
    <property type="match status" value="1"/>
</dbReference>
<sequence>MIDVILDGRRFPAFYRIIVPAFASTPLSGMGAARQGGRFNRPRQEALYLSADEVTALAEYKQDNPWLQPGTICTFFAKELRSLKNRCIRAK</sequence>
<proteinExistence type="predicted"/>
<dbReference type="AlphaFoldDB" id="A0AAU7Q465"/>
<accession>A0AAU7Q465</accession>
<organism evidence="2">
    <name type="scientific">Acerihabitans sp. KWT182</name>
    <dbReference type="NCBI Taxonomy" id="3157919"/>
    <lineage>
        <taxon>Bacteria</taxon>
        <taxon>Pseudomonadati</taxon>
        <taxon>Pseudomonadota</taxon>
        <taxon>Gammaproteobacteria</taxon>
        <taxon>Enterobacterales</taxon>
        <taxon>Pectobacteriaceae</taxon>
        <taxon>Acerihabitans</taxon>
    </lineage>
</organism>
<evidence type="ECO:0000313" key="2">
    <source>
        <dbReference type="EMBL" id="XBS67955.1"/>
    </source>
</evidence>
<gene>
    <name evidence="2" type="ORF">ABK905_13680</name>
</gene>
<dbReference type="EMBL" id="CP157947">
    <property type="protein sequence ID" value="XBS67955.1"/>
    <property type="molecule type" value="Genomic_DNA"/>
</dbReference>
<feature type="domain" description="RES" evidence="1">
    <location>
        <begin position="14"/>
        <end position="83"/>
    </location>
</feature>
<evidence type="ECO:0000259" key="1">
    <source>
        <dbReference type="Pfam" id="PF08808"/>
    </source>
</evidence>
<protein>
    <submittedName>
        <fullName evidence="2">RES family NAD+ phosphorylase</fullName>
    </submittedName>
</protein>